<evidence type="ECO:0000313" key="4">
    <source>
        <dbReference type="Proteomes" id="UP000646484"/>
    </source>
</evidence>
<evidence type="ECO:0000259" key="2">
    <source>
        <dbReference type="Pfam" id="PF13649"/>
    </source>
</evidence>
<name>A0ABR7CZN1_9BACT</name>
<organism evidence="3 4">
    <name type="scientific">Butyricimonas hominis</name>
    <dbReference type="NCBI Taxonomy" id="2763032"/>
    <lineage>
        <taxon>Bacteria</taxon>
        <taxon>Pseudomonadati</taxon>
        <taxon>Bacteroidota</taxon>
        <taxon>Bacteroidia</taxon>
        <taxon>Bacteroidales</taxon>
        <taxon>Odoribacteraceae</taxon>
        <taxon>Butyricimonas</taxon>
    </lineage>
</organism>
<sequence length="257" mass="29254">MKEELKLIADFDMNMIEDFFSPLDRQGPGSEEVTKLALSFVGNLSPESKIADIGCGAGGQTLTLAANTRGKITAIDLLPKMIARVNDRMKQHGFSDRVSGITGSMAELPFKENELDLIWAEGSIYNIGYERGLNEWKKFLKPGGIIAVSEASWFTPTRPEEIDRFWTFHYSEIDLISTKIKQMEQAGYTPAAHFVLPENCWTENFFRPAQEHAESFLQKYKYSDDAKTFVTGQLNESNLYQRYKSYYGYVFYIGIKN</sequence>
<evidence type="ECO:0000313" key="3">
    <source>
        <dbReference type="EMBL" id="MBC5621089.1"/>
    </source>
</evidence>
<comment type="caution">
    <text evidence="3">The sequence shown here is derived from an EMBL/GenBank/DDBJ whole genome shotgun (WGS) entry which is preliminary data.</text>
</comment>
<dbReference type="RefSeq" id="WP_186975700.1">
    <property type="nucleotide sequence ID" value="NZ_JACOOH010000003.1"/>
</dbReference>
<dbReference type="GO" id="GO:0008168">
    <property type="term" value="F:methyltransferase activity"/>
    <property type="evidence" value="ECO:0007669"/>
    <property type="project" value="UniProtKB-KW"/>
</dbReference>
<dbReference type="Pfam" id="PF13649">
    <property type="entry name" value="Methyltransf_25"/>
    <property type="match status" value="1"/>
</dbReference>
<feature type="domain" description="Methyltransferase" evidence="2">
    <location>
        <begin position="50"/>
        <end position="144"/>
    </location>
</feature>
<dbReference type="InterPro" id="IPR050447">
    <property type="entry name" value="Erg6_SMT_methyltransf"/>
</dbReference>
<dbReference type="PANTHER" id="PTHR44068:SF1">
    <property type="entry name" value="HYPOTHETICAL LOC100005854"/>
    <property type="match status" value="1"/>
</dbReference>
<dbReference type="InterPro" id="IPR041698">
    <property type="entry name" value="Methyltransf_25"/>
</dbReference>
<keyword evidence="3" id="KW-0489">Methyltransferase</keyword>
<keyword evidence="4" id="KW-1185">Reference proteome</keyword>
<gene>
    <name evidence="3" type="ORF">H8S64_08265</name>
</gene>
<proteinExistence type="predicted"/>
<dbReference type="Gene3D" id="3.40.50.150">
    <property type="entry name" value="Vaccinia Virus protein VP39"/>
    <property type="match status" value="1"/>
</dbReference>
<reference evidence="3 4" key="1">
    <citation type="submission" date="2020-08" db="EMBL/GenBank/DDBJ databases">
        <title>Genome public.</title>
        <authorList>
            <person name="Liu C."/>
            <person name="Sun Q."/>
        </authorList>
    </citation>
    <scope>NUCLEOTIDE SEQUENCE [LARGE SCALE GENOMIC DNA]</scope>
    <source>
        <strain evidence="3 4">NSJ-56</strain>
    </source>
</reference>
<evidence type="ECO:0000256" key="1">
    <source>
        <dbReference type="ARBA" id="ARBA00022679"/>
    </source>
</evidence>
<accession>A0ABR7CZN1</accession>
<dbReference type="PANTHER" id="PTHR44068">
    <property type="entry name" value="ZGC:194242"/>
    <property type="match status" value="1"/>
</dbReference>
<keyword evidence="1" id="KW-0808">Transferase</keyword>
<dbReference type="GO" id="GO:0032259">
    <property type="term" value="P:methylation"/>
    <property type="evidence" value="ECO:0007669"/>
    <property type="project" value="UniProtKB-KW"/>
</dbReference>
<dbReference type="SUPFAM" id="SSF53335">
    <property type="entry name" value="S-adenosyl-L-methionine-dependent methyltransferases"/>
    <property type="match status" value="1"/>
</dbReference>
<protein>
    <submittedName>
        <fullName evidence="3">Methyltransferase domain-containing protein</fullName>
    </submittedName>
</protein>
<dbReference type="InterPro" id="IPR029063">
    <property type="entry name" value="SAM-dependent_MTases_sf"/>
</dbReference>
<dbReference type="CDD" id="cd02440">
    <property type="entry name" value="AdoMet_MTases"/>
    <property type="match status" value="1"/>
</dbReference>
<dbReference type="Proteomes" id="UP000646484">
    <property type="component" value="Unassembled WGS sequence"/>
</dbReference>
<dbReference type="EMBL" id="JACOOH010000003">
    <property type="protein sequence ID" value="MBC5621089.1"/>
    <property type="molecule type" value="Genomic_DNA"/>
</dbReference>